<reference evidence="2" key="1">
    <citation type="journal article" date="2021" name="PeerJ">
        <title>Extensive microbial diversity within the chicken gut microbiome revealed by metagenomics and culture.</title>
        <authorList>
            <person name="Gilroy R."/>
            <person name="Ravi A."/>
            <person name="Getino M."/>
            <person name="Pursley I."/>
            <person name="Horton D.L."/>
            <person name="Alikhan N.F."/>
            <person name="Baker D."/>
            <person name="Gharbi K."/>
            <person name="Hall N."/>
            <person name="Watson M."/>
            <person name="Adriaenssens E.M."/>
            <person name="Foster-Nyarko E."/>
            <person name="Jarju S."/>
            <person name="Secka A."/>
            <person name="Antonio M."/>
            <person name="Oren A."/>
            <person name="Chaudhuri R.R."/>
            <person name="La Ragione R."/>
            <person name="Hildebrand F."/>
            <person name="Pallen M.J."/>
        </authorList>
    </citation>
    <scope>NUCLEOTIDE SEQUENCE</scope>
    <source>
        <strain evidence="2">ChiHecec2B26-7398</strain>
    </source>
</reference>
<proteinExistence type="predicted"/>
<reference evidence="2" key="2">
    <citation type="submission" date="2021-04" db="EMBL/GenBank/DDBJ databases">
        <authorList>
            <person name="Gilroy R."/>
        </authorList>
    </citation>
    <scope>NUCLEOTIDE SEQUENCE</scope>
    <source>
        <strain evidence="2">ChiHecec2B26-7398</strain>
    </source>
</reference>
<name>A0A9D2BTX9_9FIRM</name>
<organism evidence="2 3">
    <name type="scientific">Candidatus Gemmiger excrementipullorum</name>
    <dbReference type="NCBI Taxonomy" id="2838610"/>
    <lineage>
        <taxon>Bacteria</taxon>
        <taxon>Bacillati</taxon>
        <taxon>Bacillota</taxon>
        <taxon>Clostridia</taxon>
        <taxon>Eubacteriales</taxon>
        <taxon>Gemmiger</taxon>
    </lineage>
</organism>
<dbReference type="PROSITE" id="PS51257">
    <property type="entry name" value="PROKAR_LIPOPROTEIN"/>
    <property type="match status" value="1"/>
</dbReference>
<evidence type="ECO:0000313" key="3">
    <source>
        <dbReference type="Proteomes" id="UP000886751"/>
    </source>
</evidence>
<dbReference type="Proteomes" id="UP000886751">
    <property type="component" value="Unassembled WGS sequence"/>
</dbReference>
<protein>
    <submittedName>
        <fullName evidence="2">Uncharacterized protein</fullName>
    </submittedName>
</protein>
<dbReference type="AlphaFoldDB" id="A0A9D2BTX9"/>
<keyword evidence="1" id="KW-0732">Signal</keyword>
<evidence type="ECO:0000256" key="1">
    <source>
        <dbReference type="SAM" id="SignalP"/>
    </source>
</evidence>
<comment type="caution">
    <text evidence="2">The sequence shown here is derived from an EMBL/GenBank/DDBJ whole genome shotgun (WGS) entry which is preliminary data.</text>
</comment>
<dbReference type="EMBL" id="DXEI01000082">
    <property type="protein sequence ID" value="HIX94910.1"/>
    <property type="molecule type" value="Genomic_DNA"/>
</dbReference>
<feature type="chain" id="PRO_5038734616" evidence="1">
    <location>
        <begin position="20"/>
        <end position="153"/>
    </location>
</feature>
<sequence>MRNWMTLPLCLLLAGCTAAAPGTAQTPAPTAAPQTLAVVLDGCIAFEADSAGGSLKTAVAASGLVVFLAETPPADLPGETQAWQQELTAAEQQTLDANWPGVYRCAQELCADPAAQQDLLDTAGVTTDFTALDLAGVPQQLDTIDQTLYSAPQ</sequence>
<evidence type="ECO:0000313" key="2">
    <source>
        <dbReference type="EMBL" id="HIX94910.1"/>
    </source>
</evidence>
<accession>A0A9D2BTX9</accession>
<feature type="signal peptide" evidence="1">
    <location>
        <begin position="1"/>
        <end position="19"/>
    </location>
</feature>
<gene>
    <name evidence="2" type="ORF">H9846_05585</name>
</gene>